<dbReference type="GO" id="GO:0004175">
    <property type="term" value="F:endopeptidase activity"/>
    <property type="evidence" value="ECO:0007669"/>
    <property type="project" value="UniProtKB-ARBA"/>
</dbReference>
<dbReference type="PANTHER" id="PTHR43592">
    <property type="entry name" value="CAAX AMINO TERMINAL PROTEASE"/>
    <property type="match status" value="1"/>
</dbReference>
<feature type="transmembrane region" description="Helical" evidence="2">
    <location>
        <begin position="73"/>
        <end position="101"/>
    </location>
</feature>
<feature type="transmembrane region" description="Helical" evidence="2">
    <location>
        <begin position="201"/>
        <end position="218"/>
    </location>
</feature>
<dbReference type="InterPro" id="IPR003675">
    <property type="entry name" value="Rce1/LyrA-like_dom"/>
</dbReference>
<dbReference type="PANTHER" id="PTHR43592:SF15">
    <property type="entry name" value="CAAX AMINO TERMINAL PROTEASE FAMILY PROTEIN"/>
    <property type="match status" value="1"/>
</dbReference>
<feature type="region of interest" description="Disordered" evidence="1">
    <location>
        <begin position="304"/>
        <end position="331"/>
    </location>
</feature>
<dbReference type="EMBL" id="CP002903">
    <property type="protein sequence ID" value="AEJ61155.1"/>
    <property type="molecule type" value="Genomic_DNA"/>
</dbReference>
<dbReference type="Proteomes" id="UP000007254">
    <property type="component" value="Chromosome"/>
</dbReference>
<feature type="transmembrane region" description="Helical" evidence="2">
    <location>
        <begin position="224"/>
        <end position="245"/>
    </location>
</feature>
<feature type="transmembrane region" description="Helical" evidence="2">
    <location>
        <begin position="122"/>
        <end position="148"/>
    </location>
</feature>
<keyword evidence="5" id="KW-1185">Reference proteome</keyword>
<protein>
    <submittedName>
        <fullName evidence="4">Abortive infection protein</fullName>
    </submittedName>
</protein>
<dbReference type="AlphaFoldDB" id="G0GBS7"/>
<accession>G0GBS7</accession>
<keyword evidence="2" id="KW-0812">Transmembrane</keyword>
<dbReference type="Pfam" id="PF02517">
    <property type="entry name" value="Rce1-like"/>
    <property type="match status" value="1"/>
</dbReference>
<evidence type="ECO:0000259" key="3">
    <source>
        <dbReference type="Pfam" id="PF02517"/>
    </source>
</evidence>
<feature type="transmembrane region" description="Helical" evidence="2">
    <location>
        <begin position="281"/>
        <end position="299"/>
    </location>
</feature>
<proteinExistence type="predicted"/>
<dbReference type="KEGG" id="stq:Spith_0880"/>
<feature type="domain" description="CAAX prenyl protease 2/Lysostaphin resistance protein A-like" evidence="3">
    <location>
        <begin position="169"/>
        <end position="256"/>
    </location>
</feature>
<keyword evidence="2" id="KW-1133">Transmembrane helix</keyword>
<dbReference type="STRING" id="869211.Spith_0880"/>
<dbReference type="HOGENOM" id="CLU_839139_0_0_12"/>
<evidence type="ECO:0000313" key="4">
    <source>
        <dbReference type="EMBL" id="AEJ61155.1"/>
    </source>
</evidence>
<feature type="compositionally biased region" description="Basic and acidic residues" evidence="1">
    <location>
        <begin position="322"/>
        <end position="331"/>
    </location>
</feature>
<gene>
    <name evidence="4" type="ordered locus">Spith_0880</name>
</gene>
<evidence type="ECO:0000256" key="2">
    <source>
        <dbReference type="SAM" id="Phobius"/>
    </source>
</evidence>
<organism evidence="4 5">
    <name type="scientific">Winmispira thermophila (strain ATCC 700085 / DSM 6578 / Z-1203)</name>
    <name type="common">Spirochaeta thermophila</name>
    <dbReference type="NCBI Taxonomy" id="869211"/>
    <lineage>
        <taxon>Bacteria</taxon>
        <taxon>Pseudomonadati</taxon>
        <taxon>Spirochaetota</taxon>
        <taxon>Spirochaetia</taxon>
        <taxon>Winmispirales</taxon>
        <taxon>Winmispiraceae</taxon>
        <taxon>Winmispira</taxon>
    </lineage>
</organism>
<sequence length="331" mass="35999">MNERGASPIPTFERPGQSPVLGAFILVFLTGGLYLAIGGLVGELVGAFLFLVGKGLESPSLLDEDFPSLLREFYRAVKVPSLVLTLVVEWGVFVGLASLLVRRWHTPHVWEYALRGKADLGVTVGAFLWGPILVPLSSFLSSWNILLFPGLEELFEVSRELYRAGSPLEWVLVTVSVGLTPAFCEEFLFRGFFQQTLQRRMPLWAAVLISSGVFSLFHRSFLGVVSLFAVGLALGLVYAATGSILSSGVLHFSYNMTIVLLENGLLPLGGPTSGGNPSFEFPAVFLSGVCSVGMGTWLWRRARRRSATKDPQPPEGGVTIGEGRRSSFDQD</sequence>
<dbReference type="GO" id="GO:0080120">
    <property type="term" value="P:CAAX-box protein maturation"/>
    <property type="evidence" value="ECO:0007669"/>
    <property type="project" value="UniProtKB-ARBA"/>
</dbReference>
<evidence type="ECO:0000256" key="1">
    <source>
        <dbReference type="SAM" id="MobiDB-lite"/>
    </source>
</evidence>
<dbReference type="RefSeq" id="WP_014624529.1">
    <property type="nucleotide sequence ID" value="NC_017583.1"/>
</dbReference>
<name>G0GBS7_WINT7</name>
<feature type="transmembrane region" description="Helical" evidence="2">
    <location>
        <begin position="20"/>
        <end position="53"/>
    </location>
</feature>
<keyword evidence="2" id="KW-0472">Membrane</keyword>
<reference evidence="4 5" key="1">
    <citation type="submission" date="2011-06" db="EMBL/GenBank/DDBJ databases">
        <title>The complete genome of Spirochaeta thermophila DSM 6578.</title>
        <authorList>
            <consortium name="US DOE Joint Genome Institute (JGI-PGF)"/>
            <person name="Lucas S."/>
            <person name="Lapidus A."/>
            <person name="Bruce D."/>
            <person name="Goodwin L."/>
            <person name="Pitluck S."/>
            <person name="Peters L."/>
            <person name="Kyrpides N."/>
            <person name="Mavromatis K."/>
            <person name="Ivanova N."/>
            <person name="Mikailova N."/>
            <person name="Pagani I."/>
            <person name="Chertkov O."/>
            <person name="Detter J.C."/>
            <person name="Tapia R."/>
            <person name="Han C."/>
            <person name="Land M."/>
            <person name="Hauser L."/>
            <person name="Markowitz V."/>
            <person name="Cheng J.-F."/>
            <person name="Hugenholtz P."/>
            <person name="Woyke T."/>
            <person name="Wu D."/>
            <person name="Spring S."/>
            <person name="Merkhoffer B."/>
            <person name="Schneider S."/>
            <person name="Klenk H.-P."/>
            <person name="Eisen J.A."/>
        </authorList>
    </citation>
    <scope>NUCLEOTIDE SEQUENCE [LARGE SCALE GENOMIC DNA]</scope>
    <source>
        <strain evidence="5">ATCC 700085 / DSM 6578 / Z-1203</strain>
    </source>
</reference>
<dbReference type="OrthoDB" id="2035856at2"/>
<evidence type="ECO:0000313" key="5">
    <source>
        <dbReference type="Proteomes" id="UP000007254"/>
    </source>
</evidence>